<dbReference type="EMBL" id="MLQQ01000026">
    <property type="protein sequence ID" value="OIJ11624.1"/>
    <property type="molecule type" value="Genomic_DNA"/>
</dbReference>
<sequence>MASLFIIFVPIIIIVLVILLITAVRGNSERGGEEMIKNVYVYLVLFATLMMTIGGSVAAFMAAADIVAPTPYYQSFEEYKRWSGGPEKPGEESQQLSEEELRRNYDSMVASHKENAVERAKNNLIKSFGWIVIPLPIFIYFQRQLNRKRD</sequence>
<feature type="region of interest" description="Disordered" evidence="1">
    <location>
        <begin position="81"/>
        <end position="101"/>
    </location>
</feature>
<dbReference type="RefSeq" id="WP_071313557.1">
    <property type="nucleotide sequence ID" value="NZ_MLQQ01000026.1"/>
</dbReference>
<keyword evidence="4" id="KW-1185">Reference proteome</keyword>
<dbReference type="AlphaFoldDB" id="A0A1S2LH34"/>
<dbReference type="Proteomes" id="UP000180098">
    <property type="component" value="Unassembled WGS sequence"/>
</dbReference>
<evidence type="ECO:0000313" key="3">
    <source>
        <dbReference type="EMBL" id="OIJ11624.1"/>
    </source>
</evidence>
<evidence type="ECO:0000256" key="2">
    <source>
        <dbReference type="SAM" id="Phobius"/>
    </source>
</evidence>
<reference evidence="3 4" key="1">
    <citation type="submission" date="2016-10" db="EMBL/GenBank/DDBJ databases">
        <title>Draft genome sequences of four alkaliphilic bacteria belonging to the Anaerobacillus genus.</title>
        <authorList>
            <person name="Bassil N.M."/>
            <person name="Lloyd J.R."/>
        </authorList>
    </citation>
    <scope>NUCLEOTIDE SEQUENCE [LARGE SCALE GENOMIC DNA]</scope>
    <source>
        <strain evidence="3 4">DSM 15340</strain>
    </source>
</reference>
<protein>
    <submittedName>
        <fullName evidence="3">Uncharacterized protein</fullName>
    </submittedName>
</protein>
<proteinExistence type="predicted"/>
<evidence type="ECO:0000256" key="1">
    <source>
        <dbReference type="SAM" id="MobiDB-lite"/>
    </source>
</evidence>
<feature type="transmembrane region" description="Helical" evidence="2">
    <location>
        <begin position="124"/>
        <end position="141"/>
    </location>
</feature>
<name>A0A1S2LH34_9BACI</name>
<accession>A0A1S2LH34</accession>
<feature type="transmembrane region" description="Helical" evidence="2">
    <location>
        <begin position="6"/>
        <end position="27"/>
    </location>
</feature>
<comment type="caution">
    <text evidence="3">The sequence shown here is derived from an EMBL/GenBank/DDBJ whole genome shotgun (WGS) entry which is preliminary data.</text>
</comment>
<feature type="transmembrane region" description="Helical" evidence="2">
    <location>
        <begin position="39"/>
        <end position="63"/>
    </location>
</feature>
<keyword evidence="2" id="KW-1133">Transmembrane helix</keyword>
<organism evidence="3 4">
    <name type="scientific">Anaerobacillus arseniciselenatis</name>
    <dbReference type="NCBI Taxonomy" id="85682"/>
    <lineage>
        <taxon>Bacteria</taxon>
        <taxon>Bacillati</taxon>
        <taxon>Bacillota</taxon>
        <taxon>Bacilli</taxon>
        <taxon>Bacillales</taxon>
        <taxon>Bacillaceae</taxon>
        <taxon>Anaerobacillus</taxon>
    </lineage>
</organism>
<keyword evidence="2" id="KW-0472">Membrane</keyword>
<gene>
    <name evidence="3" type="ORF">BKP35_11845</name>
</gene>
<evidence type="ECO:0000313" key="4">
    <source>
        <dbReference type="Proteomes" id="UP000180098"/>
    </source>
</evidence>
<keyword evidence="2" id="KW-0812">Transmembrane</keyword>